<keyword evidence="4 8" id="KW-0812">Transmembrane</keyword>
<keyword evidence="6 7" id="KW-0472">Membrane</keyword>
<gene>
    <name evidence="9" type="ORF">SAMN03080599_01576</name>
</gene>
<evidence type="ECO:0000256" key="1">
    <source>
        <dbReference type="ARBA" id="ARBA00004651"/>
    </source>
</evidence>
<dbReference type="PIRSF" id="PIRSF500217">
    <property type="entry name" value="AlgI"/>
    <property type="match status" value="1"/>
</dbReference>
<feature type="transmembrane region" description="Helical" evidence="8">
    <location>
        <begin position="153"/>
        <end position="171"/>
    </location>
</feature>
<evidence type="ECO:0000313" key="10">
    <source>
        <dbReference type="Proteomes" id="UP000199208"/>
    </source>
</evidence>
<name>A0A1G5RY34_9FIRM</name>
<evidence type="ECO:0000256" key="6">
    <source>
        <dbReference type="ARBA" id="ARBA00023136"/>
    </source>
</evidence>
<dbReference type="InterPro" id="IPR028362">
    <property type="entry name" value="AlgI"/>
</dbReference>
<keyword evidence="10" id="KW-1185">Reference proteome</keyword>
<dbReference type="RefSeq" id="WP_092590353.1">
    <property type="nucleotide sequence ID" value="NZ_FMWL01000006.1"/>
</dbReference>
<evidence type="ECO:0000256" key="8">
    <source>
        <dbReference type="SAM" id="Phobius"/>
    </source>
</evidence>
<keyword evidence="7 9" id="KW-0808">Transferase</keyword>
<keyword evidence="3 7" id="KW-1003">Cell membrane</keyword>
<dbReference type="OrthoDB" id="9805788at2"/>
<reference evidence="9 10" key="1">
    <citation type="submission" date="2016-10" db="EMBL/GenBank/DDBJ databases">
        <authorList>
            <person name="de Groot N.N."/>
        </authorList>
    </citation>
    <scope>NUCLEOTIDE SEQUENCE [LARGE SCALE GENOMIC DNA]</scope>
    <source>
        <strain evidence="9 10">DSM 2784</strain>
    </source>
</reference>
<proteinExistence type="inferred from homology"/>
<keyword evidence="7" id="KW-0012">Acyltransferase</keyword>
<feature type="transmembrane region" description="Helical" evidence="8">
    <location>
        <begin position="332"/>
        <end position="350"/>
    </location>
</feature>
<evidence type="ECO:0000256" key="3">
    <source>
        <dbReference type="ARBA" id="ARBA00022475"/>
    </source>
</evidence>
<accession>A0A1G5RY34</accession>
<organism evidence="9 10">
    <name type="scientific">Acidaminobacter hydrogenoformans DSM 2784</name>
    <dbReference type="NCBI Taxonomy" id="1120920"/>
    <lineage>
        <taxon>Bacteria</taxon>
        <taxon>Bacillati</taxon>
        <taxon>Bacillota</taxon>
        <taxon>Clostridia</taxon>
        <taxon>Peptostreptococcales</taxon>
        <taxon>Acidaminobacteraceae</taxon>
        <taxon>Acidaminobacter</taxon>
    </lineage>
</organism>
<dbReference type="EMBL" id="FMWL01000006">
    <property type="protein sequence ID" value="SCZ79065.1"/>
    <property type="molecule type" value="Genomic_DNA"/>
</dbReference>
<dbReference type="InterPro" id="IPR024194">
    <property type="entry name" value="Ac/AlaTfrase_AlgI/DltB"/>
</dbReference>
<evidence type="ECO:0000256" key="7">
    <source>
        <dbReference type="PIRNR" id="PIRNR016636"/>
    </source>
</evidence>
<dbReference type="STRING" id="1120920.SAMN03080599_01576"/>
<feature type="transmembrane region" description="Helical" evidence="8">
    <location>
        <begin position="228"/>
        <end position="248"/>
    </location>
</feature>
<dbReference type="Pfam" id="PF03062">
    <property type="entry name" value="MBOAT"/>
    <property type="match status" value="1"/>
</dbReference>
<feature type="transmembrane region" description="Helical" evidence="8">
    <location>
        <begin position="419"/>
        <end position="436"/>
    </location>
</feature>
<dbReference type="InterPro" id="IPR051085">
    <property type="entry name" value="MB_O-acyltransferase"/>
</dbReference>
<dbReference type="Proteomes" id="UP000199208">
    <property type="component" value="Unassembled WGS sequence"/>
</dbReference>
<dbReference type="InterPro" id="IPR004299">
    <property type="entry name" value="MBOAT_fam"/>
</dbReference>
<evidence type="ECO:0000256" key="4">
    <source>
        <dbReference type="ARBA" id="ARBA00022692"/>
    </source>
</evidence>
<dbReference type="GO" id="GO:0042121">
    <property type="term" value="P:alginic acid biosynthetic process"/>
    <property type="evidence" value="ECO:0007669"/>
    <property type="project" value="InterPro"/>
</dbReference>
<feature type="transmembrane region" description="Helical" evidence="8">
    <location>
        <begin position="119"/>
        <end position="141"/>
    </location>
</feature>
<comment type="similarity">
    <text evidence="2 7">Belongs to the membrane-bound acyltransferase family.</text>
</comment>
<dbReference type="GO" id="GO:0016746">
    <property type="term" value="F:acyltransferase activity"/>
    <property type="evidence" value="ECO:0007669"/>
    <property type="project" value="UniProtKB-KW"/>
</dbReference>
<feature type="transmembrane region" description="Helical" evidence="8">
    <location>
        <begin position="80"/>
        <end position="99"/>
    </location>
</feature>
<sequence length="487" mass="56504">MLFSSLVFLFLFLPAVLAVYYLALRKHRQAQNIFLLLASLGFYAWGEPWFVLVLLLSIGANWAFGLLMDRVRADRIRSRWVISAMLLFNLTIIFIFKYLMFTLDNLNRLFGLSIEVARIALPIGISFFTFQAISYVLDIYYERGKVQRNPLNVGLYIVFFPQLIAGPIIRYETVAEQIMGRRESFADFSHGVTRFLYGLSKKILLANNFALLADNAFNMLRWDGLSAAYAWMGILAYAFQIYFDFSGYSDMAIGLGKMFGFHFPENFSYPYISRSISEFWRRWHISLGSWFREYVYIPLGGRRVGSRRRLLINLFIVWGLTGLWHGANWTFISWGLLYFVLIAVEKLFSFEKRVIPLADRSLLVSILTRSYTLLMVLFGWVLFRAESIADAFKYLKIMLFLSDAPAYNLTAVMDLKENAVFFFFGVLFSMPVARWLSARFDARFEDRLGGRWSPADLRGPITLLALFVISMAYLVKGAYNPFIYFNF</sequence>
<feature type="transmembrane region" description="Helical" evidence="8">
    <location>
        <begin position="457"/>
        <end position="475"/>
    </location>
</feature>
<keyword evidence="5 8" id="KW-1133">Transmembrane helix</keyword>
<dbReference type="PANTHER" id="PTHR13285">
    <property type="entry name" value="ACYLTRANSFERASE"/>
    <property type="match status" value="1"/>
</dbReference>
<comment type="subcellular location">
    <subcellularLocation>
        <location evidence="1">Cell membrane</location>
        <topology evidence="1">Multi-pass membrane protein</topology>
    </subcellularLocation>
</comment>
<feature type="transmembrane region" description="Helical" evidence="8">
    <location>
        <begin position="362"/>
        <end position="383"/>
    </location>
</feature>
<dbReference type="GO" id="GO:0005886">
    <property type="term" value="C:plasma membrane"/>
    <property type="evidence" value="ECO:0007669"/>
    <property type="project" value="UniProtKB-SubCell"/>
</dbReference>
<feature type="transmembrane region" description="Helical" evidence="8">
    <location>
        <begin position="310"/>
        <end position="326"/>
    </location>
</feature>
<evidence type="ECO:0000256" key="2">
    <source>
        <dbReference type="ARBA" id="ARBA00010323"/>
    </source>
</evidence>
<feature type="transmembrane region" description="Helical" evidence="8">
    <location>
        <begin position="42"/>
        <end position="68"/>
    </location>
</feature>
<evidence type="ECO:0000313" key="9">
    <source>
        <dbReference type="EMBL" id="SCZ79065.1"/>
    </source>
</evidence>
<dbReference type="PANTHER" id="PTHR13285:SF18">
    <property type="entry name" value="PROTEIN-CYSTEINE N-PALMITOYLTRANSFERASE RASP"/>
    <property type="match status" value="1"/>
</dbReference>
<dbReference type="AlphaFoldDB" id="A0A1G5RY34"/>
<dbReference type="PIRSF" id="PIRSF016636">
    <property type="entry name" value="AlgI_DltB"/>
    <property type="match status" value="1"/>
</dbReference>
<protein>
    <submittedName>
        <fullName evidence="9">Alginate O-acetyltransferase complex protein AlgI</fullName>
    </submittedName>
</protein>
<evidence type="ECO:0000256" key="5">
    <source>
        <dbReference type="ARBA" id="ARBA00022989"/>
    </source>
</evidence>